<dbReference type="InterPro" id="IPR047955">
    <property type="entry name" value="DrmC-like"/>
</dbReference>
<dbReference type="SMART" id="SM00155">
    <property type="entry name" value="PLDc"/>
    <property type="match status" value="1"/>
</dbReference>
<dbReference type="PROSITE" id="PS50035">
    <property type="entry name" value="PLD"/>
    <property type="match status" value="1"/>
</dbReference>
<evidence type="ECO:0000313" key="2">
    <source>
        <dbReference type="EMBL" id="PSL56566.1"/>
    </source>
</evidence>
<dbReference type="InterPro" id="IPR025202">
    <property type="entry name" value="PLD-like_dom"/>
</dbReference>
<name>A0A2P8IDM8_SACCR</name>
<reference evidence="2 3" key="1">
    <citation type="submission" date="2018-03" db="EMBL/GenBank/DDBJ databases">
        <title>Genomic Encyclopedia of Type Strains, Phase III (KMG-III): the genomes of soil and plant-associated and newly described type strains.</title>
        <authorList>
            <person name="Whitman W."/>
        </authorList>
    </citation>
    <scope>NUCLEOTIDE SEQUENCE [LARGE SCALE GENOMIC DNA]</scope>
    <source>
        <strain evidence="2 3">CGMCC 4.7097</strain>
    </source>
</reference>
<dbReference type="GO" id="GO:0003824">
    <property type="term" value="F:catalytic activity"/>
    <property type="evidence" value="ECO:0007669"/>
    <property type="project" value="InterPro"/>
</dbReference>
<sequence length="259" mass="27087">MTDLAADLAGLVVLLSDTQIANWCAALAGMAGPADGSLRVLITREPGTEAATAAERLVRAWRRHAPDLPGPAIALALATAAHVQERADNDRARLVISGPMTDAVPVRLTGAVVGEVVSRATRRLLVVSFAAYGVAEVTRHLLAAAHRGVRLDLVLETSTAEGGALRGAGGAEVFAGLRDVATFWHWPAEHRGGAASLHAKVVVADAETALLGSANLTDRGLSGNIEVGVLSHDRAFASRLDGHFRALMRPEARCFSRLP</sequence>
<comment type="caution">
    <text evidence="2">The sequence shown here is derived from an EMBL/GenBank/DDBJ whole genome shotgun (WGS) entry which is preliminary data.</text>
</comment>
<dbReference type="OrthoDB" id="3378609at2"/>
<dbReference type="RefSeq" id="WP_106615007.1">
    <property type="nucleotide sequence ID" value="NZ_PYAX01000003.1"/>
</dbReference>
<evidence type="ECO:0000313" key="3">
    <source>
        <dbReference type="Proteomes" id="UP000241118"/>
    </source>
</evidence>
<dbReference type="EMBL" id="PYAX01000003">
    <property type="protein sequence ID" value="PSL56566.1"/>
    <property type="molecule type" value="Genomic_DNA"/>
</dbReference>
<dbReference type="AlphaFoldDB" id="A0A2P8IDM8"/>
<dbReference type="Pfam" id="PF13091">
    <property type="entry name" value="PLDc_2"/>
    <property type="match status" value="1"/>
</dbReference>
<dbReference type="NCBIfam" id="NF038319">
    <property type="entry name" value="DISARM_DrmC_I"/>
    <property type="match status" value="1"/>
</dbReference>
<proteinExistence type="predicted"/>
<accession>A0A2P8IDM8</accession>
<protein>
    <submittedName>
        <fullName evidence="2">Phospholipase D-like protein</fullName>
    </submittedName>
</protein>
<dbReference type="GO" id="GO:0006793">
    <property type="term" value="P:phosphorus metabolic process"/>
    <property type="evidence" value="ECO:0007669"/>
    <property type="project" value="UniProtKB-ARBA"/>
</dbReference>
<organism evidence="2 3">
    <name type="scientific">Saccharothrix carnea</name>
    <dbReference type="NCBI Taxonomy" id="1280637"/>
    <lineage>
        <taxon>Bacteria</taxon>
        <taxon>Bacillati</taxon>
        <taxon>Actinomycetota</taxon>
        <taxon>Actinomycetes</taxon>
        <taxon>Pseudonocardiales</taxon>
        <taxon>Pseudonocardiaceae</taxon>
        <taxon>Saccharothrix</taxon>
    </lineage>
</organism>
<evidence type="ECO:0000259" key="1">
    <source>
        <dbReference type="PROSITE" id="PS50035"/>
    </source>
</evidence>
<dbReference type="Proteomes" id="UP000241118">
    <property type="component" value="Unassembled WGS sequence"/>
</dbReference>
<gene>
    <name evidence="2" type="ORF">B0I31_103319</name>
</gene>
<keyword evidence="3" id="KW-1185">Reference proteome</keyword>
<dbReference type="InterPro" id="IPR001736">
    <property type="entry name" value="PLipase_D/transphosphatidylase"/>
</dbReference>
<dbReference type="Gene3D" id="3.30.870.10">
    <property type="entry name" value="Endonuclease Chain A"/>
    <property type="match status" value="1"/>
</dbReference>
<feature type="domain" description="PLD phosphodiesterase" evidence="1">
    <location>
        <begin position="193"/>
        <end position="220"/>
    </location>
</feature>
<dbReference type="SUPFAM" id="SSF56024">
    <property type="entry name" value="Phospholipase D/nuclease"/>
    <property type="match status" value="1"/>
</dbReference>